<evidence type="ECO:0000313" key="2">
    <source>
        <dbReference type="Proteomes" id="UP001153076"/>
    </source>
</evidence>
<organism evidence="1 2">
    <name type="scientific">Carnegiea gigantea</name>
    <dbReference type="NCBI Taxonomy" id="171969"/>
    <lineage>
        <taxon>Eukaryota</taxon>
        <taxon>Viridiplantae</taxon>
        <taxon>Streptophyta</taxon>
        <taxon>Embryophyta</taxon>
        <taxon>Tracheophyta</taxon>
        <taxon>Spermatophyta</taxon>
        <taxon>Magnoliopsida</taxon>
        <taxon>eudicotyledons</taxon>
        <taxon>Gunneridae</taxon>
        <taxon>Pentapetalae</taxon>
        <taxon>Caryophyllales</taxon>
        <taxon>Cactineae</taxon>
        <taxon>Cactaceae</taxon>
        <taxon>Cactoideae</taxon>
        <taxon>Echinocereeae</taxon>
        <taxon>Carnegiea</taxon>
    </lineage>
</organism>
<comment type="caution">
    <text evidence="1">The sequence shown here is derived from an EMBL/GenBank/DDBJ whole genome shotgun (WGS) entry which is preliminary data.</text>
</comment>
<evidence type="ECO:0000313" key="1">
    <source>
        <dbReference type="EMBL" id="KAJ8436789.1"/>
    </source>
</evidence>
<reference evidence="1" key="1">
    <citation type="submission" date="2022-04" db="EMBL/GenBank/DDBJ databases">
        <title>Carnegiea gigantea Genome sequencing and assembly v2.</title>
        <authorList>
            <person name="Copetti D."/>
            <person name="Sanderson M.J."/>
            <person name="Burquez A."/>
            <person name="Wojciechowski M.F."/>
        </authorList>
    </citation>
    <scope>NUCLEOTIDE SEQUENCE</scope>
    <source>
        <strain evidence="1">SGP5-SGP5p</strain>
        <tissue evidence="1">Aerial part</tissue>
    </source>
</reference>
<protein>
    <submittedName>
        <fullName evidence="1">Uncharacterized protein</fullName>
    </submittedName>
</protein>
<gene>
    <name evidence="1" type="ORF">Cgig2_032017</name>
</gene>
<dbReference type="OrthoDB" id="2013913at2759"/>
<dbReference type="Proteomes" id="UP001153076">
    <property type="component" value="Unassembled WGS sequence"/>
</dbReference>
<name>A0A9Q1K4P6_9CARY</name>
<dbReference type="EMBL" id="JAKOGI010000328">
    <property type="protein sequence ID" value="KAJ8436789.1"/>
    <property type="molecule type" value="Genomic_DNA"/>
</dbReference>
<accession>A0A9Q1K4P6</accession>
<dbReference type="PANTHER" id="PTHR33919">
    <property type="entry name" value="OS09G0127700 PROTEIN"/>
    <property type="match status" value="1"/>
</dbReference>
<sequence length="192" mass="21971">MAHRAAGYWRRMLQQNSRTFSTATNPNPSKPQWYKAEYGPIYILAGFLTAVVSLACHNGWQQLAHSPTVVVTKKKRESIHEIDEPSRANTAGGKFVDKSFLRKVAHIQDDSKSTLPRNLKDSIYTRYVLSHYILPSYNYIFIQYIRCPKTPKVDNLTKAIRVSSNFLQLTSNGYVNCNCRPRNIETLDSTKN</sequence>
<keyword evidence="2" id="KW-1185">Reference proteome</keyword>
<dbReference type="PANTHER" id="PTHR33919:SF9">
    <property type="entry name" value="RIBOSOME BIOGENESIS NEP1-LIKE PROTEIN"/>
    <property type="match status" value="1"/>
</dbReference>
<proteinExistence type="predicted"/>
<dbReference type="AlphaFoldDB" id="A0A9Q1K4P6"/>